<evidence type="ECO:0000313" key="2">
    <source>
        <dbReference type="Proteomes" id="UP000224362"/>
    </source>
</evidence>
<dbReference type="EMBL" id="MF285619">
    <property type="protein sequence ID" value="ASZ78899.1"/>
    <property type="molecule type" value="Genomic_DNA"/>
</dbReference>
<organism evidence="1 2">
    <name type="scientific">Serratia phage 2050H1</name>
    <dbReference type="NCBI Taxonomy" id="2024250"/>
    <lineage>
        <taxon>Viruses</taxon>
        <taxon>Duplodnaviria</taxon>
        <taxon>Heunggongvirae</taxon>
        <taxon>Uroviricota</taxon>
        <taxon>Caudoviricetes</taxon>
        <taxon>Pantevenvirales</taxon>
        <taxon>Ackermannviridae</taxon>
        <taxon>Miltonvirus</taxon>
        <taxon>Miltonvirus MAM1</taxon>
    </lineage>
</organism>
<reference evidence="1 2" key="1">
    <citation type="submission" date="2017-06" db="EMBL/GenBank/DDBJ databases">
        <authorList>
            <person name="Kim H.J."/>
            <person name="Triplett B.A."/>
        </authorList>
    </citation>
    <scope>NUCLEOTIDE SEQUENCE [LARGE SCALE GENOMIC DNA]</scope>
</reference>
<protein>
    <submittedName>
        <fullName evidence="1">Uncharacterized protein</fullName>
    </submittedName>
</protein>
<gene>
    <name evidence="1" type="ORF">2050H1_133</name>
</gene>
<evidence type="ECO:0000313" key="1">
    <source>
        <dbReference type="EMBL" id="ASZ78899.1"/>
    </source>
</evidence>
<accession>A0A249Y2J9</accession>
<name>A0A249Y2J9_9CAUD</name>
<proteinExistence type="predicted"/>
<dbReference type="Proteomes" id="UP000224362">
    <property type="component" value="Segment"/>
</dbReference>
<sequence>MIKITAETNLATENELKTAHMVETVANKYYRLEDCLRECYPNMIVEDPILMMHVEMMDTYRDSGDVALVNAHAKRVMVRFREYADKYCEVE</sequence>